<evidence type="ECO:0000313" key="3">
    <source>
        <dbReference type="Proteomes" id="UP000266196"/>
    </source>
</evidence>
<dbReference type="Pfam" id="PF00787">
    <property type="entry name" value="PX"/>
    <property type="match status" value="1"/>
</dbReference>
<dbReference type="SUPFAM" id="SSF64268">
    <property type="entry name" value="PX domain"/>
    <property type="match status" value="1"/>
</dbReference>
<proteinExistence type="predicted"/>
<protein>
    <recommendedName>
        <fullName evidence="1">PX domain-containing protein</fullName>
    </recommendedName>
</protein>
<evidence type="ECO:0000259" key="1">
    <source>
        <dbReference type="PROSITE" id="PS50195"/>
    </source>
</evidence>
<dbReference type="Gene3D" id="3.30.1520.10">
    <property type="entry name" value="Phox-like domain"/>
    <property type="match status" value="1"/>
</dbReference>
<gene>
    <name evidence="2" type="ORF">DYB31_014193</name>
</gene>
<dbReference type="VEuPathDB" id="FungiDB:H257_01935"/>
<name>A0A397FDB7_APHAT</name>
<dbReference type="InterPro" id="IPR036871">
    <property type="entry name" value="PX_dom_sf"/>
</dbReference>
<organism evidence="2 3">
    <name type="scientific">Aphanomyces astaci</name>
    <name type="common">Crayfish plague agent</name>
    <dbReference type="NCBI Taxonomy" id="112090"/>
    <lineage>
        <taxon>Eukaryota</taxon>
        <taxon>Sar</taxon>
        <taxon>Stramenopiles</taxon>
        <taxon>Oomycota</taxon>
        <taxon>Saprolegniomycetes</taxon>
        <taxon>Saprolegniales</taxon>
        <taxon>Verrucalvaceae</taxon>
        <taxon>Aphanomyces</taxon>
    </lineage>
</organism>
<accession>A0A397FDB7</accession>
<comment type="caution">
    <text evidence="2">The sequence shown here is derived from an EMBL/GenBank/DDBJ whole genome shotgun (WGS) entry which is preliminary data.</text>
</comment>
<dbReference type="AlphaFoldDB" id="A0A397FDB7"/>
<dbReference type="GO" id="GO:0035091">
    <property type="term" value="F:phosphatidylinositol binding"/>
    <property type="evidence" value="ECO:0007669"/>
    <property type="project" value="InterPro"/>
</dbReference>
<dbReference type="InterPro" id="IPR001683">
    <property type="entry name" value="PX_dom"/>
</dbReference>
<dbReference type="PANTHER" id="PTHR10555:SF170">
    <property type="entry name" value="FI18122P1"/>
    <property type="match status" value="1"/>
</dbReference>
<feature type="non-terminal residue" evidence="2">
    <location>
        <position position="1"/>
    </location>
</feature>
<reference evidence="2 3" key="1">
    <citation type="submission" date="2018-08" db="EMBL/GenBank/DDBJ databases">
        <title>Aphanomyces genome sequencing and annotation.</title>
        <authorList>
            <person name="Minardi D."/>
            <person name="Oidtmann B."/>
            <person name="Van Der Giezen M."/>
            <person name="Studholme D.J."/>
        </authorList>
    </citation>
    <scope>NUCLEOTIDE SEQUENCE [LARGE SCALE GENOMIC DNA]</scope>
    <source>
        <strain evidence="2 3">197901</strain>
    </source>
</reference>
<dbReference type="GO" id="GO:0005768">
    <property type="term" value="C:endosome"/>
    <property type="evidence" value="ECO:0007669"/>
    <property type="project" value="TreeGrafter"/>
</dbReference>
<dbReference type="PANTHER" id="PTHR10555">
    <property type="entry name" value="SORTING NEXIN"/>
    <property type="match status" value="1"/>
</dbReference>
<dbReference type="Proteomes" id="UP000266196">
    <property type="component" value="Unassembled WGS sequence"/>
</dbReference>
<dbReference type="EMBL" id="QUTE01007725">
    <property type="protein sequence ID" value="RHZ28061.1"/>
    <property type="molecule type" value="Genomic_DNA"/>
</dbReference>
<evidence type="ECO:0000313" key="2">
    <source>
        <dbReference type="EMBL" id="RHZ28061.1"/>
    </source>
</evidence>
<sequence>VWRLASGGKSQDRLSKDSWFVAMKLVALVQSTGKCKMQYLYEVNPTSTLPLPDFHLEGPPDNVVPSDIDAAVLSLQEKQFKVAVSSPIVVGSSYTRFTQYVVSTTAFCPSFPVKTCQVRRRFSDFEWLHQRLTERFRGTSHTHNEVCNHDKLSKAFEVQIILTANNEVQST</sequence>
<feature type="domain" description="PX" evidence="1">
    <location>
        <begin position="78"/>
        <end position="171"/>
    </location>
</feature>
<dbReference type="PROSITE" id="PS50195">
    <property type="entry name" value="PX"/>
    <property type="match status" value="1"/>
</dbReference>